<dbReference type="GO" id="GO:0043200">
    <property type="term" value="P:response to amino acid"/>
    <property type="evidence" value="ECO:0007669"/>
    <property type="project" value="TreeGrafter"/>
</dbReference>
<dbReference type="EMBL" id="JAEHOI010000001">
    <property type="protein sequence ID" value="MBK0420582.1"/>
    <property type="molecule type" value="Genomic_DNA"/>
</dbReference>
<dbReference type="Proteomes" id="UP000618733">
    <property type="component" value="Unassembled WGS sequence"/>
</dbReference>
<keyword evidence="6" id="KW-1185">Reference proteome</keyword>
<dbReference type="PRINTS" id="PR00033">
    <property type="entry name" value="HTHASNC"/>
</dbReference>
<protein>
    <submittedName>
        <fullName evidence="5">Lrp/AsnC family transcriptional regulator</fullName>
    </submittedName>
</protein>
<proteinExistence type="predicted"/>
<dbReference type="Gene3D" id="1.10.10.10">
    <property type="entry name" value="Winged helix-like DNA-binding domain superfamily/Winged helix DNA-binding domain"/>
    <property type="match status" value="2"/>
</dbReference>
<sequence length="308" mass="32999">MAETSGRNDSGSLDESLLRALRDDGRASIKDLAALLGVSRDVVSQRLRLLSERDGLRVVAALDPRFAGHNVLTNSKVEVEGPAAPVARRIAELDSTVFVSLTSGQYPIVFESRDADPAGLHRVLDAVRSIPGVRQVRVTTYVEIIKGFFVADERVEIRLDALDEALIAELQVDGRASYRALADTVHLSPSSARARVHRMIDAGVIRISTITSGMLSQGRLAIGLGIIARGDAAPIVEALRADPAVDLAARSHGSYDFVATIVGNSAKQLLGTIEALRGVPEVGSVESWTHYDIVKESYDRATGGTLSR</sequence>
<dbReference type="PROSITE" id="PS50956">
    <property type="entry name" value="HTH_ASNC_2"/>
    <property type="match status" value="1"/>
</dbReference>
<dbReference type="SUPFAM" id="SSF54909">
    <property type="entry name" value="Dimeric alpha+beta barrel"/>
    <property type="match status" value="2"/>
</dbReference>
<keyword evidence="2" id="KW-0238">DNA-binding</keyword>
<reference evidence="5" key="1">
    <citation type="submission" date="2020-12" db="EMBL/GenBank/DDBJ databases">
        <title>Leucobacter sp. CAS2, isolated from Chromium sludge.</title>
        <authorList>
            <person name="Xu Z."/>
        </authorList>
    </citation>
    <scope>NUCLEOTIDE SEQUENCE</scope>
    <source>
        <strain evidence="5">CSA2</strain>
    </source>
</reference>
<organism evidence="5 6">
    <name type="scientific">Leucobacter edaphi</name>
    <dbReference type="NCBI Taxonomy" id="2796472"/>
    <lineage>
        <taxon>Bacteria</taxon>
        <taxon>Bacillati</taxon>
        <taxon>Actinomycetota</taxon>
        <taxon>Actinomycetes</taxon>
        <taxon>Micrococcales</taxon>
        <taxon>Microbacteriaceae</taxon>
        <taxon>Leucobacter</taxon>
    </lineage>
</organism>
<dbReference type="GO" id="GO:0043565">
    <property type="term" value="F:sequence-specific DNA binding"/>
    <property type="evidence" value="ECO:0007669"/>
    <property type="project" value="InterPro"/>
</dbReference>
<dbReference type="InterPro" id="IPR011008">
    <property type="entry name" value="Dimeric_a/b-barrel"/>
</dbReference>
<keyword evidence="1" id="KW-0805">Transcription regulation</keyword>
<dbReference type="SUPFAM" id="SSF46785">
    <property type="entry name" value="Winged helix' DNA-binding domain"/>
    <property type="match status" value="2"/>
</dbReference>
<dbReference type="PANTHER" id="PTHR30154">
    <property type="entry name" value="LEUCINE-RESPONSIVE REGULATORY PROTEIN"/>
    <property type="match status" value="1"/>
</dbReference>
<keyword evidence="3" id="KW-0804">Transcription</keyword>
<accession>A0A934QC57</accession>
<dbReference type="Pfam" id="PF13404">
    <property type="entry name" value="HTH_AsnC-type"/>
    <property type="match status" value="2"/>
</dbReference>
<dbReference type="GO" id="GO:0005829">
    <property type="term" value="C:cytosol"/>
    <property type="evidence" value="ECO:0007669"/>
    <property type="project" value="TreeGrafter"/>
</dbReference>
<dbReference type="PANTHER" id="PTHR30154:SF34">
    <property type="entry name" value="TRANSCRIPTIONAL REGULATOR AZLB"/>
    <property type="match status" value="1"/>
</dbReference>
<dbReference type="InterPro" id="IPR000485">
    <property type="entry name" value="AsnC-type_HTH_dom"/>
</dbReference>
<dbReference type="AlphaFoldDB" id="A0A934QC57"/>
<evidence type="ECO:0000256" key="1">
    <source>
        <dbReference type="ARBA" id="ARBA00023015"/>
    </source>
</evidence>
<dbReference type="InterPro" id="IPR036390">
    <property type="entry name" value="WH_DNA-bd_sf"/>
</dbReference>
<dbReference type="InterPro" id="IPR036388">
    <property type="entry name" value="WH-like_DNA-bd_sf"/>
</dbReference>
<dbReference type="SMART" id="SM00344">
    <property type="entry name" value="HTH_ASNC"/>
    <property type="match status" value="2"/>
</dbReference>
<evidence type="ECO:0000256" key="3">
    <source>
        <dbReference type="ARBA" id="ARBA00023163"/>
    </source>
</evidence>
<evidence type="ECO:0000259" key="4">
    <source>
        <dbReference type="PROSITE" id="PS50956"/>
    </source>
</evidence>
<feature type="domain" description="HTH asnC-type" evidence="4">
    <location>
        <begin position="159"/>
        <end position="225"/>
    </location>
</feature>
<name>A0A934QC57_9MICO</name>
<dbReference type="Gene3D" id="3.30.70.920">
    <property type="match status" value="2"/>
</dbReference>
<evidence type="ECO:0000313" key="6">
    <source>
        <dbReference type="Proteomes" id="UP000618733"/>
    </source>
</evidence>
<evidence type="ECO:0000256" key="2">
    <source>
        <dbReference type="ARBA" id="ARBA00023125"/>
    </source>
</evidence>
<comment type="caution">
    <text evidence="5">The sequence shown here is derived from an EMBL/GenBank/DDBJ whole genome shotgun (WGS) entry which is preliminary data.</text>
</comment>
<dbReference type="RefSeq" id="WP_200130795.1">
    <property type="nucleotide sequence ID" value="NZ_JAEHOI010000001.1"/>
</dbReference>
<evidence type="ECO:0000313" key="5">
    <source>
        <dbReference type="EMBL" id="MBK0420582.1"/>
    </source>
</evidence>
<gene>
    <name evidence="5" type="ORF">JD292_00600</name>
</gene>
<dbReference type="InterPro" id="IPR019888">
    <property type="entry name" value="Tscrpt_reg_AsnC-like"/>
</dbReference>